<accession>A0ABR7Z3T8</accession>
<dbReference type="InterPro" id="IPR046063">
    <property type="entry name" value="DUF6021"/>
</dbReference>
<name>A0ABR7Z3T8_9PSED</name>
<evidence type="ECO:0000313" key="3">
    <source>
        <dbReference type="Proteomes" id="UP000805841"/>
    </source>
</evidence>
<dbReference type="EMBL" id="JAAOCA010000019">
    <property type="protein sequence ID" value="MBD1600166.1"/>
    <property type="molecule type" value="Genomic_DNA"/>
</dbReference>
<dbReference type="Proteomes" id="UP000805841">
    <property type="component" value="Unassembled WGS sequence"/>
</dbReference>
<dbReference type="Pfam" id="PF19485">
    <property type="entry name" value="DUF6021"/>
    <property type="match status" value="1"/>
</dbReference>
<evidence type="ECO:0000256" key="1">
    <source>
        <dbReference type="SAM" id="MobiDB-lite"/>
    </source>
</evidence>
<comment type="caution">
    <text evidence="2">The sequence shown here is derived from an EMBL/GenBank/DDBJ whole genome shotgun (WGS) entry which is preliminary data.</text>
</comment>
<organism evidence="2 3">
    <name type="scientific">Pseudomonas typographi</name>
    <dbReference type="NCBI Taxonomy" id="2715964"/>
    <lineage>
        <taxon>Bacteria</taxon>
        <taxon>Pseudomonadati</taxon>
        <taxon>Pseudomonadota</taxon>
        <taxon>Gammaproteobacteria</taxon>
        <taxon>Pseudomonadales</taxon>
        <taxon>Pseudomonadaceae</taxon>
        <taxon>Pseudomonas</taxon>
    </lineage>
</organism>
<keyword evidence="3" id="KW-1185">Reference proteome</keyword>
<protein>
    <submittedName>
        <fullName evidence="2">Uncharacterized protein</fullName>
    </submittedName>
</protein>
<sequence length="67" mass="7302">MPGYPEQGHRPKAGAGQDEPGFDPDSPDVKDPQMDPLHPAEVPEVPGEDVTTERRAPGHEYPPYSKP</sequence>
<proteinExistence type="predicted"/>
<reference evidence="2 3" key="1">
    <citation type="journal article" date="2020" name="Insects">
        <title>Bacteria Belonging to Pseudomonas typographi sp. nov. from the Bark Beetle Ips typographus Have Genomic Potential to Aid in the Host Ecology.</title>
        <authorList>
            <person name="Peral-Aranega E."/>
            <person name="Saati-Santamaria Z."/>
            <person name="Kolarik M."/>
            <person name="Rivas R."/>
            <person name="Garcia-Fraile P."/>
        </authorList>
    </citation>
    <scope>NUCLEOTIDE SEQUENCE [LARGE SCALE GENOMIC DNA]</scope>
    <source>
        <strain evidence="2 3">CA3A</strain>
    </source>
</reference>
<feature type="region of interest" description="Disordered" evidence="1">
    <location>
        <begin position="1"/>
        <end position="67"/>
    </location>
</feature>
<evidence type="ECO:0000313" key="2">
    <source>
        <dbReference type="EMBL" id="MBD1600166.1"/>
    </source>
</evidence>
<gene>
    <name evidence="2" type="ORF">HAQ05_15830</name>
</gene>